<dbReference type="EC" id="6.1.1.3" evidence="2"/>
<evidence type="ECO:0000256" key="5">
    <source>
        <dbReference type="ARBA" id="ARBA00022741"/>
    </source>
</evidence>
<dbReference type="Gene3D" id="3.30.930.10">
    <property type="entry name" value="Bira Bifunctional Protein, Domain 2"/>
    <property type="match status" value="1"/>
</dbReference>
<dbReference type="PANTHER" id="PTHR11451">
    <property type="entry name" value="THREONINE-TRNA LIGASE"/>
    <property type="match status" value="1"/>
</dbReference>
<comment type="catalytic activity">
    <reaction evidence="11">
        <text>tRNA(Thr) + L-threonine + ATP = L-threonyl-tRNA(Thr) + AMP + diphosphate + H(+)</text>
        <dbReference type="Rhea" id="RHEA:24624"/>
        <dbReference type="Rhea" id="RHEA-COMP:9670"/>
        <dbReference type="Rhea" id="RHEA-COMP:9704"/>
        <dbReference type="ChEBI" id="CHEBI:15378"/>
        <dbReference type="ChEBI" id="CHEBI:30616"/>
        <dbReference type="ChEBI" id="CHEBI:33019"/>
        <dbReference type="ChEBI" id="CHEBI:57926"/>
        <dbReference type="ChEBI" id="CHEBI:78442"/>
        <dbReference type="ChEBI" id="CHEBI:78534"/>
        <dbReference type="ChEBI" id="CHEBI:456215"/>
        <dbReference type="EC" id="6.1.1.3"/>
    </reaction>
</comment>
<dbReference type="InterPro" id="IPR045864">
    <property type="entry name" value="aa-tRNA-synth_II/BPL/LPL"/>
</dbReference>
<keyword evidence="4" id="KW-0436">Ligase</keyword>
<evidence type="ECO:0000313" key="13">
    <source>
        <dbReference type="EMBL" id="KKM98304.1"/>
    </source>
</evidence>
<dbReference type="CDD" id="cd00860">
    <property type="entry name" value="ThrRS_anticodon"/>
    <property type="match status" value="1"/>
</dbReference>
<dbReference type="InterPro" id="IPR004154">
    <property type="entry name" value="Anticodon-bd"/>
</dbReference>
<dbReference type="Pfam" id="PF03129">
    <property type="entry name" value="HGTP_anticodon"/>
    <property type="match status" value="1"/>
</dbReference>
<comment type="caution">
    <text evidence="13">The sequence shown here is derived from an EMBL/GenBank/DDBJ whole genome shotgun (WGS) entry which is preliminary data.</text>
</comment>
<evidence type="ECO:0000256" key="2">
    <source>
        <dbReference type="ARBA" id="ARBA00013163"/>
    </source>
</evidence>
<dbReference type="PROSITE" id="PS50862">
    <property type="entry name" value="AA_TRNA_LIGASE_II"/>
    <property type="match status" value="1"/>
</dbReference>
<accession>A0A0F9LT53</accession>
<gene>
    <name evidence="13" type="ORF">LCGC14_1159340</name>
</gene>
<evidence type="ECO:0000256" key="8">
    <source>
        <dbReference type="ARBA" id="ARBA00022884"/>
    </source>
</evidence>
<dbReference type="FunFam" id="3.40.50.800:FF:000001">
    <property type="entry name" value="Threonine--tRNA ligase"/>
    <property type="match status" value="1"/>
</dbReference>
<dbReference type="InterPro" id="IPR002314">
    <property type="entry name" value="aa-tRNA-synt_IIb"/>
</dbReference>
<dbReference type="GO" id="GO:0006435">
    <property type="term" value="P:threonyl-tRNA aminoacylation"/>
    <property type="evidence" value="ECO:0007669"/>
    <property type="project" value="InterPro"/>
</dbReference>
<feature type="domain" description="Aminoacyl-transfer RNA synthetases class-II family profile" evidence="12">
    <location>
        <begin position="215"/>
        <end position="509"/>
    </location>
</feature>
<evidence type="ECO:0000256" key="3">
    <source>
        <dbReference type="ARBA" id="ARBA00022490"/>
    </source>
</evidence>
<dbReference type="NCBIfam" id="NF003068">
    <property type="entry name" value="PRK03991.1"/>
    <property type="match status" value="1"/>
</dbReference>
<proteinExistence type="inferred from homology"/>
<evidence type="ECO:0000256" key="9">
    <source>
        <dbReference type="ARBA" id="ARBA00022917"/>
    </source>
</evidence>
<dbReference type="InterPro" id="IPR002320">
    <property type="entry name" value="Thr-tRNA-ligase_IIa"/>
</dbReference>
<dbReference type="PANTHER" id="PTHR11451:SF44">
    <property type="entry name" value="THREONINE--TRNA LIGASE, CHLOROPLASTIC_MITOCHONDRIAL 2"/>
    <property type="match status" value="1"/>
</dbReference>
<dbReference type="PRINTS" id="PR01047">
    <property type="entry name" value="TRNASYNTHTHR"/>
</dbReference>
<dbReference type="Pfam" id="PF08915">
    <property type="entry name" value="tRNA-Thr_ED"/>
    <property type="match status" value="1"/>
</dbReference>
<keyword evidence="9" id="KW-0648">Protein biosynthesis</keyword>
<evidence type="ECO:0000256" key="4">
    <source>
        <dbReference type="ARBA" id="ARBA00022598"/>
    </source>
</evidence>
<evidence type="ECO:0000256" key="1">
    <source>
        <dbReference type="ARBA" id="ARBA00008226"/>
    </source>
</evidence>
<dbReference type="GO" id="GO:0005737">
    <property type="term" value="C:cytoplasm"/>
    <property type="evidence" value="ECO:0007669"/>
    <property type="project" value="InterPro"/>
</dbReference>
<keyword evidence="8" id="KW-0694">RNA-binding</keyword>
<dbReference type="InterPro" id="IPR015011">
    <property type="entry name" value="Threonyl-tRNA_syn_edit_dom_arc"/>
</dbReference>
<dbReference type="InterPro" id="IPR023509">
    <property type="entry name" value="DTD-like_sf"/>
</dbReference>
<dbReference type="GO" id="GO:0004829">
    <property type="term" value="F:threonine-tRNA ligase activity"/>
    <property type="evidence" value="ECO:0007669"/>
    <property type="project" value="UniProtKB-EC"/>
</dbReference>
<dbReference type="Gene3D" id="3.40.50.800">
    <property type="entry name" value="Anticodon-binding domain"/>
    <property type="match status" value="1"/>
</dbReference>
<evidence type="ECO:0000259" key="12">
    <source>
        <dbReference type="PROSITE" id="PS50862"/>
    </source>
</evidence>
<dbReference type="InterPro" id="IPR047246">
    <property type="entry name" value="ThrRS_anticodon"/>
</dbReference>
<keyword evidence="6" id="KW-0862">Zinc</keyword>
<evidence type="ECO:0000256" key="6">
    <source>
        <dbReference type="ARBA" id="ARBA00022833"/>
    </source>
</evidence>
<evidence type="ECO:0000256" key="10">
    <source>
        <dbReference type="ARBA" id="ARBA00023146"/>
    </source>
</evidence>
<sequence>MRTLGIHTKYFRFQSKEKATQAAESLLSERHKVNIERECLVIFISVEREDSASPLSLAAQLATDTLKRAKQLKVKTVILYPYVHLTENPSTPRIALKVLDEIESRLAESLEVIRAPFGWYKAFEMACRGHPLSEWSGRYSPDEKERAPHKEKSKRKPSAFTRFILADLEGNTFDVTPADFAECPIFSYIPPIYNLLKQFVSNELRQGVSLEEPPKHIAYMRRHQLVDYCDVSEKGHYKWYPKGVLIQKLILDYASRLAQEWGAFEMKNPLIIRGDHNVVGELMGEFHERDYEVDGGRGICYLRYASDPGAFPFMQNVRFTHKQTPLRVYEEATCFRNEQEGEVSGLKRVRNFIMTDMHAACSSLPQAHKEFEALCLKFADLMNDIIAKERWVLGWEGTIDFFEENREWLVSIGKKMGVPAFFKLMPEMSHYYVIKNEYQFIAEDKSNIQVSTVQWDVKDGERFNIAYIDEQDQKRPCPVIIHASSFGSIERTLCAILENIALDEKRGVPPMFPGWLAPTQVRIIPVSDTYLPFAMDICDRISRQSIRVDIDDRDDTVGKKIRNGEKEWIPYLLVVGEKEKTSGQLNVRSREDRSQKEMAVDDFIEMVSKKTRGMPFRGLPLPRLVSKAPLFYG</sequence>
<evidence type="ECO:0000256" key="7">
    <source>
        <dbReference type="ARBA" id="ARBA00022840"/>
    </source>
</evidence>
<dbReference type="InterPro" id="IPR036621">
    <property type="entry name" value="Anticodon-bd_dom_sf"/>
</dbReference>
<keyword evidence="10" id="KW-0030">Aminoacyl-tRNA synthetase</keyword>
<dbReference type="GO" id="GO:0003723">
    <property type="term" value="F:RNA binding"/>
    <property type="evidence" value="ECO:0007669"/>
    <property type="project" value="UniProtKB-KW"/>
</dbReference>
<keyword evidence="5" id="KW-0547">Nucleotide-binding</keyword>
<evidence type="ECO:0000256" key="11">
    <source>
        <dbReference type="ARBA" id="ARBA00049515"/>
    </source>
</evidence>
<dbReference type="SUPFAM" id="SSF55681">
    <property type="entry name" value="Class II aaRS and biotin synthetases"/>
    <property type="match status" value="1"/>
</dbReference>
<dbReference type="EMBL" id="LAZR01005638">
    <property type="protein sequence ID" value="KKM98304.1"/>
    <property type="molecule type" value="Genomic_DNA"/>
</dbReference>
<name>A0A0F9LT53_9ZZZZ</name>
<protein>
    <recommendedName>
        <fullName evidence="2">threonine--tRNA ligase</fullName>
        <ecNumber evidence="2">6.1.1.3</ecNumber>
    </recommendedName>
</protein>
<dbReference type="GO" id="GO:0008270">
    <property type="term" value="F:zinc ion binding"/>
    <property type="evidence" value="ECO:0007669"/>
    <property type="project" value="InterPro"/>
</dbReference>
<dbReference type="GO" id="GO:0005524">
    <property type="term" value="F:ATP binding"/>
    <property type="evidence" value="ECO:0007669"/>
    <property type="project" value="UniProtKB-KW"/>
</dbReference>
<dbReference type="AlphaFoldDB" id="A0A0F9LT53"/>
<dbReference type="Pfam" id="PF00587">
    <property type="entry name" value="tRNA-synt_2b"/>
    <property type="match status" value="1"/>
</dbReference>
<keyword evidence="3" id="KW-0963">Cytoplasm</keyword>
<dbReference type="InterPro" id="IPR006195">
    <property type="entry name" value="aa-tRNA-synth_II"/>
</dbReference>
<comment type="similarity">
    <text evidence="1">Belongs to the class-II aminoacyl-tRNA synthetase family.</text>
</comment>
<organism evidence="13">
    <name type="scientific">marine sediment metagenome</name>
    <dbReference type="NCBI Taxonomy" id="412755"/>
    <lineage>
        <taxon>unclassified sequences</taxon>
        <taxon>metagenomes</taxon>
        <taxon>ecological metagenomes</taxon>
    </lineage>
</organism>
<keyword evidence="7" id="KW-0067">ATP-binding</keyword>
<reference evidence="13" key="1">
    <citation type="journal article" date="2015" name="Nature">
        <title>Complex archaea that bridge the gap between prokaryotes and eukaryotes.</title>
        <authorList>
            <person name="Spang A."/>
            <person name="Saw J.H."/>
            <person name="Jorgensen S.L."/>
            <person name="Zaremba-Niedzwiedzka K."/>
            <person name="Martijn J."/>
            <person name="Lind A.E."/>
            <person name="van Eijk R."/>
            <person name="Schleper C."/>
            <person name="Guy L."/>
            <person name="Ettema T.J."/>
        </authorList>
    </citation>
    <scope>NUCLEOTIDE SEQUENCE</scope>
</reference>
<dbReference type="SUPFAM" id="SSF52954">
    <property type="entry name" value="Class II aaRS ABD-related"/>
    <property type="match status" value="1"/>
</dbReference>
<dbReference type="Gene3D" id="3.50.80.10">
    <property type="entry name" value="D-tyrosyl-tRNA(Tyr) deacylase"/>
    <property type="match status" value="1"/>
</dbReference>